<name>A0A1C1D3F7_9EURO</name>
<evidence type="ECO:0000313" key="2">
    <source>
        <dbReference type="Proteomes" id="UP000094526"/>
    </source>
</evidence>
<proteinExistence type="predicted"/>
<protein>
    <submittedName>
        <fullName evidence="1">Uncharacterized protein</fullName>
    </submittedName>
</protein>
<sequence length="110" mass="12164">MREPKCRMLDGHEPSKPDVRQDLAGFHIRNWVGDGNIGNELRPVLFLSSDAHGRGVELKCPEKVPLLALEGWWIGRGGAFIHAGELPQKFPIIDACMVQAKQDLSLPKGV</sequence>
<dbReference type="VEuPathDB" id="FungiDB:CLCR_03182"/>
<comment type="caution">
    <text evidence="1">The sequence shown here is derived from an EMBL/GenBank/DDBJ whole genome shotgun (WGS) entry which is preliminary data.</text>
</comment>
<evidence type="ECO:0000313" key="1">
    <source>
        <dbReference type="EMBL" id="OCT55075.1"/>
    </source>
</evidence>
<gene>
    <name evidence="1" type="ORF">CLCR_03182</name>
</gene>
<organism evidence="1 2">
    <name type="scientific">Cladophialophora carrionii</name>
    <dbReference type="NCBI Taxonomy" id="86049"/>
    <lineage>
        <taxon>Eukaryota</taxon>
        <taxon>Fungi</taxon>
        <taxon>Dikarya</taxon>
        <taxon>Ascomycota</taxon>
        <taxon>Pezizomycotina</taxon>
        <taxon>Eurotiomycetes</taxon>
        <taxon>Chaetothyriomycetidae</taxon>
        <taxon>Chaetothyriales</taxon>
        <taxon>Herpotrichiellaceae</taxon>
        <taxon>Cladophialophora</taxon>
    </lineage>
</organism>
<reference evidence="2" key="1">
    <citation type="submission" date="2015-07" db="EMBL/GenBank/DDBJ databases">
        <authorList>
            <person name="Teixeira M.M."/>
            <person name="Souza R.C."/>
            <person name="Almeida L.G."/>
            <person name="Vicente V.A."/>
            <person name="de Hoog S."/>
            <person name="Bocca A.L."/>
            <person name="de Almeida S.R."/>
            <person name="Vasconcelos A.T."/>
            <person name="Felipe M.S."/>
        </authorList>
    </citation>
    <scope>NUCLEOTIDE SEQUENCE [LARGE SCALE GENOMIC DNA]</scope>
    <source>
        <strain evidence="2">KSF</strain>
    </source>
</reference>
<keyword evidence="2" id="KW-1185">Reference proteome</keyword>
<dbReference type="AlphaFoldDB" id="A0A1C1D3F7"/>
<dbReference type="EMBL" id="LGRB01000003">
    <property type="protein sequence ID" value="OCT55075.1"/>
    <property type="molecule type" value="Genomic_DNA"/>
</dbReference>
<dbReference type="Proteomes" id="UP000094526">
    <property type="component" value="Unassembled WGS sequence"/>
</dbReference>
<accession>A0A1C1D3F7</accession>